<dbReference type="EMBL" id="RJSG01000002">
    <property type="protein sequence ID" value="RNL78617.1"/>
    <property type="molecule type" value="Genomic_DNA"/>
</dbReference>
<keyword evidence="2" id="KW-1185">Reference proteome</keyword>
<evidence type="ECO:0008006" key="3">
    <source>
        <dbReference type="Google" id="ProtNLM"/>
    </source>
</evidence>
<dbReference type="Proteomes" id="UP000277094">
    <property type="component" value="Unassembled WGS sequence"/>
</dbReference>
<proteinExistence type="predicted"/>
<accession>A0A3N0DSJ3</accession>
<dbReference type="AlphaFoldDB" id="A0A3N0DSJ3"/>
<protein>
    <recommendedName>
        <fullName evidence="3">Carboxypeptidase regulatory-like domain-containing protein</fullName>
    </recommendedName>
</protein>
<evidence type="ECO:0000313" key="2">
    <source>
        <dbReference type="Proteomes" id="UP000277094"/>
    </source>
</evidence>
<gene>
    <name evidence="1" type="ORF">EFL95_05890</name>
</gene>
<reference evidence="1 2" key="1">
    <citation type="submission" date="2018-11" db="EMBL/GenBank/DDBJ databases">
        <authorList>
            <person name="Li F."/>
        </authorList>
    </citation>
    <scope>NUCLEOTIDE SEQUENCE [LARGE SCALE GENOMIC DNA]</scope>
    <source>
        <strain evidence="1 2">KIS18-7</strain>
    </source>
</reference>
<evidence type="ECO:0000313" key="1">
    <source>
        <dbReference type="EMBL" id="RNL78617.1"/>
    </source>
</evidence>
<organism evidence="1 2">
    <name type="scientific">Nocardioides marmorisolisilvae</name>
    <dbReference type="NCBI Taxonomy" id="1542737"/>
    <lineage>
        <taxon>Bacteria</taxon>
        <taxon>Bacillati</taxon>
        <taxon>Actinomycetota</taxon>
        <taxon>Actinomycetes</taxon>
        <taxon>Propionibacteriales</taxon>
        <taxon>Nocardioidaceae</taxon>
        <taxon>Nocardioides</taxon>
    </lineage>
</organism>
<sequence>MADEPLTPEESAADAELLDAISDLWDVLDPPPEDLSEGVLARIETNDLDAELLTLVEWDKELSGVRSVTMLRAPDEVGTWSLEYLGPGFRVQVRISRSARQARLDGWVLPAQPMTVHLTSMGKNSTSDETRVSDSGRFEFPVTPTGACRLTFISDPSGSRPLVTPPFWI</sequence>
<dbReference type="RefSeq" id="WP_123233118.1">
    <property type="nucleotide sequence ID" value="NZ_RJSG01000002.1"/>
</dbReference>
<comment type="caution">
    <text evidence="1">The sequence shown here is derived from an EMBL/GenBank/DDBJ whole genome shotgun (WGS) entry which is preliminary data.</text>
</comment>
<dbReference type="OrthoDB" id="3689408at2"/>
<name>A0A3N0DSJ3_9ACTN</name>